<dbReference type="InterPro" id="IPR028994">
    <property type="entry name" value="Integrin_alpha_N"/>
</dbReference>
<evidence type="ECO:0000256" key="1">
    <source>
        <dbReference type="SAM" id="SignalP"/>
    </source>
</evidence>
<dbReference type="Pfam" id="PF21348">
    <property type="entry name" value="RGL11_C"/>
    <property type="match status" value="1"/>
</dbReference>
<keyword evidence="1" id="KW-0732">Signal</keyword>
<dbReference type="SUPFAM" id="SSF69318">
    <property type="entry name" value="Integrin alpha N-terminal domain"/>
    <property type="match status" value="1"/>
</dbReference>
<dbReference type="EMBL" id="JAFLQZ010000005">
    <property type="protein sequence ID" value="MBO0358313.1"/>
    <property type="molecule type" value="Genomic_DNA"/>
</dbReference>
<proteinExistence type="predicted"/>
<dbReference type="RefSeq" id="WP_206984251.1">
    <property type="nucleotide sequence ID" value="NZ_JAFLQZ010000005.1"/>
</dbReference>
<evidence type="ECO:0000313" key="3">
    <source>
        <dbReference type="EMBL" id="MBO0358313.1"/>
    </source>
</evidence>
<dbReference type="PANTHER" id="PTHR43118">
    <property type="entry name" value="RHAMNOGALACTURONAN LYASE (EUROFUNG)"/>
    <property type="match status" value="1"/>
</dbReference>
<reference evidence="3" key="1">
    <citation type="submission" date="2021-03" db="EMBL/GenBank/DDBJ databases">
        <authorList>
            <person name="Kim M.K."/>
        </authorList>
    </citation>
    <scope>NUCLEOTIDE SEQUENCE</scope>
    <source>
        <strain evidence="3">BT186</strain>
    </source>
</reference>
<dbReference type="Gene3D" id="2.60.120.260">
    <property type="entry name" value="Galactose-binding domain-like"/>
    <property type="match status" value="1"/>
</dbReference>
<dbReference type="InterPro" id="IPR049366">
    <property type="entry name" value="RGL11_C"/>
</dbReference>
<evidence type="ECO:0000259" key="2">
    <source>
        <dbReference type="Pfam" id="PF21348"/>
    </source>
</evidence>
<accession>A0A939EYN9</accession>
<feature type="domain" description="Rhamnogalacturonan lyase family 11 C-terminal" evidence="2">
    <location>
        <begin position="261"/>
        <end position="432"/>
    </location>
</feature>
<dbReference type="Proteomes" id="UP000664144">
    <property type="component" value="Unassembled WGS sequence"/>
</dbReference>
<sequence>MTTRFLICLLALAHGLSAWAQQTPAATSRPAPLPATVLIPASDFLQEIPKGNLIADADALKAPWVFNNTALVLKSETNLMTKVTVPEAGTYHLYVRSQGERKTGFKVALNDKVTTATFGQAPLSWQAGGTFELPAGTVSIKITRIDSGPAFDVLALSKNPALREDDVRPYQLLEDVQLLKSYSIPASNAVKFGDVTGDGKTDFLVLEPDFSAHVFDHDGRQLWSYQAPTEYTKERSEFEAPGVVWDFDQDGKAEVVHWRQLEGQEYLVVADGRTGKIKRKTPWPTRPLPHAYNNFRLAVAKLHADGPNDVVVFTDMGGTITITAYSPALKQLWQHTETRKKDNLGHYIYPVDLNHDGLDEVLVGTLLLDHNGQEIWNRFDLLPDNHDHADSYKFADVNHDGKLDIVTANSETGVFVYEALTGKIIWQNTAEHSQQLAVGDFLRGVPGPQVVIGGRTYGNRAIGEPYLSSQLYWFDNQGTLLKKWPGNPLNGNPDFVRGNWLGDGSTALFWFKFRLNDAGTGELYFPDPVFHMFDFMGTGAEQVITLARGRLAVYGSRTAQARRPDLKKNRDYLKSTVVNHTHY</sequence>
<feature type="chain" id="PRO_5036990179" description="Rhamnogalacturonan lyase family 11 C-terminal domain-containing protein" evidence="1">
    <location>
        <begin position="21"/>
        <end position="583"/>
    </location>
</feature>
<dbReference type="InterPro" id="IPR034641">
    <property type="entry name" value="RGL11"/>
</dbReference>
<name>A0A939EYN9_9BACT</name>
<feature type="signal peptide" evidence="1">
    <location>
        <begin position="1"/>
        <end position="20"/>
    </location>
</feature>
<evidence type="ECO:0000313" key="4">
    <source>
        <dbReference type="Proteomes" id="UP000664144"/>
    </source>
</evidence>
<organism evidence="3 4">
    <name type="scientific">Hymenobacter telluris</name>
    <dbReference type="NCBI Taxonomy" id="2816474"/>
    <lineage>
        <taxon>Bacteria</taxon>
        <taxon>Pseudomonadati</taxon>
        <taxon>Bacteroidota</taxon>
        <taxon>Cytophagia</taxon>
        <taxon>Cytophagales</taxon>
        <taxon>Hymenobacteraceae</taxon>
        <taxon>Hymenobacter</taxon>
    </lineage>
</organism>
<dbReference type="InterPro" id="IPR015943">
    <property type="entry name" value="WD40/YVTN_repeat-like_dom_sf"/>
</dbReference>
<dbReference type="AlphaFoldDB" id="A0A939EYN9"/>
<comment type="caution">
    <text evidence="3">The sequence shown here is derived from an EMBL/GenBank/DDBJ whole genome shotgun (WGS) entry which is preliminary data.</text>
</comment>
<keyword evidence="4" id="KW-1185">Reference proteome</keyword>
<protein>
    <recommendedName>
        <fullName evidence="2">Rhamnogalacturonan lyase family 11 C-terminal domain-containing protein</fullName>
    </recommendedName>
</protein>
<dbReference type="PANTHER" id="PTHR43118:SF1">
    <property type="entry name" value="RHAMNOGALACTURONAN LYASE (EUROFUNG)"/>
    <property type="match status" value="1"/>
</dbReference>
<dbReference type="Gene3D" id="2.130.10.10">
    <property type="entry name" value="YVTN repeat-like/Quinoprotein amine dehydrogenase"/>
    <property type="match status" value="1"/>
</dbReference>
<gene>
    <name evidence="3" type="ORF">J0X19_10190</name>
</gene>